<dbReference type="EMBL" id="QPJT01000011">
    <property type="protein sequence ID" value="RCX16326.1"/>
    <property type="molecule type" value="Genomic_DNA"/>
</dbReference>
<sequence length="304" mass="33914">MSIKVGYIDIHLPDEAIPIDSFLKSMNFENSYDPYNISNNKFISSIYKIDSNMEEHIFEQLVKKYLLYKRLDGSEIDYLIYTQSDSNENKLSVAYSIQYKLNLSNAQVFSINQGCSGTLIAMKVASALINNRAARRVLILTSCFTQKDSERFIGSTILSDGIGLMEVTGSDGVFQMLDFMGKTNGGINEDNFHLNGNPARIVNIGAKLIKAILKKNSMTLDNIACIVPLNTSKEAWSLYCDALKCTLDKVFLDNIIDGGHMGAVDTIRNLKSIIDKNNLKEGEYIILFGMGFGTSWDVMLLQSV</sequence>
<keyword evidence="1" id="KW-0808">Transferase</keyword>
<evidence type="ECO:0000313" key="6">
    <source>
        <dbReference type="Proteomes" id="UP000253034"/>
    </source>
</evidence>
<dbReference type="AlphaFoldDB" id="A0A369B701"/>
<accession>A0A369B701</accession>
<dbReference type="InterPro" id="IPR016039">
    <property type="entry name" value="Thiolase-like"/>
</dbReference>
<gene>
    <name evidence="5" type="ORF">DFR58_11171</name>
</gene>
<dbReference type="RefSeq" id="WP_114297879.1">
    <property type="nucleotide sequence ID" value="NZ_QPJT01000011.1"/>
</dbReference>
<dbReference type="OrthoDB" id="1892135at2"/>
<dbReference type="GO" id="GO:0044550">
    <property type="term" value="P:secondary metabolite biosynthetic process"/>
    <property type="evidence" value="ECO:0007669"/>
    <property type="project" value="TreeGrafter"/>
</dbReference>
<feature type="domain" description="Beta-ketoacyl-[acyl-carrier-protein] synthase III N-terminal" evidence="4">
    <location>
        <begin position="109"/>
        <end position="170"/>
    </location>
</feature>
<dbReference type="Gene3D" id="3.40.47.10">
    <property type="match status" value="2"/>
</dbReference>
<dbReference type="SUPFAM" id="SSF53901">
    <property type="entry name" value="Thiolase-like"/>
    <property type="match status" value="1"/>
</dbReference>
<dbReference type="InterPro" id="IPR013751">
    <property type="entry name" value="ACP_syn_III_N"/>
</dbReference>
<evidence type="ECO:0000259" key="4">
    <source>
        <dbReference type="Pfam" id="PF08545"/>
    </source>
</evidence>
<evidence type="ECO:0000259" key="3">
    <source>
        <dbReference type="Pfam" id="PF08541"/>
    </source>
</evidence>
<keyword evidence="2" id="KW-0012">Acyltransferase</keyword>
<proteinExistence type="predicted"/>
<keyword evidence="6" id="KW-1185">Reference proteome</keyword>
<comment type="caution">
    <text evidence="5">The sequence shown here is derived from an EMBL/GenBank/DDBJ whole genome shotgun (WGS) entry which is preliminary data.</text>
</comment>
<name>A0A369B701_9FIRM</name>
<dbReference type="Pfam" id="PF08541">
    <property type="entry name" value="ACP_syn_III_C"/>
    <property type="match status" value="1"/>
</dbReference>
<reference evidence="5 6" key="1">
    <citation type="submission" date="2018-07" db="EMBL/GenBank/DDBJ databases">
        <title>Genomic Encyclopedia of Type Strains, Phase IV (KMG-IV): sequencing the most valuable type-strain genomes for metagenomic binning, comparative biology and taxonomic classification.</title>
        <authorList>
            <person name="Goeker M."/>
        </authorList>
    </citation>
    <scope>NUCLEOTIDE SEQUENCE [LARGE SCALE GENOMIC DNA]</scope>
    <source>
        <strain evidence="5 6">DSM 27016</strain>
    </source>
</reference>
<evidence type="ECO:0000256" key="2">
    <source>
        <dbReference type="ARBA" id="ARBA00023315"/>
    </source>
</evidence>
<dbReference type="PANTHER" id="PTHR34069:SF2">
    <property type="entry name" value="BETA-KETOACYL-[ACYL-CARRIER-PROTEIN] SYNTHASE III"/>
    <property type="match status" value="1"/>
</dbReference>
<evidence type="ECO:0000256" key="1">
    <source>
        <dbReference type="ARBA" id="ARBA00022679"/>
    </source>
</evidence>
<dbReference type="GO" id="GO:0006633">
    <property type="term" value="P:fatty acid biosynthetic process"/>
    <property type="evidence" value="ECO:0007669"/>
    <property type="project" value="InterPro"/>
</dbReference>
<organism evidence="5 6">
    <name type="scientific">Anaerobacterium chartisolvens</name>
    <dbReference type="NCBI Taxonomy" id="1297424"/>
    <lineage>
        <taxon>Bacteria</taxon>
        <taxon>Bacillati</taxon>
        <taxon>Bacillota</taxon>
        <taxon>Clostridia</taxon>
        <taxon>Eubacteriales</taxon>
        <taxon>Oscillospiraceae</taxon>
        <taxon>Anaerobacterium</taxon>
    </lineage>
</organism>
<evidence type="ECO:0000313" key="5">
    <source>
        <dbReference type="EMBL" id="RCX16326.1"/>
    </source>
</evidence>
<dbReference type="PANTHER" id="PTHR34069">
    <property type="entry name" value="3-OXOACYL-[ACYL-CARRIER-PROTEIN] SYNTHASE 3"/>
    <property type="match status" value="1"/>
</dbReference>
<dbReference type="InterPro" id="IPR013747">
    <property type="entry name" value="ACP_syn_III_C"/>
</dbReference>
<protein>
    <submittedName>
        <fullName evidence="5">3-oxoacyl-[acyl-carrier-protein] synthase III</fullName>
    </submittedName>
</protein>
<dbReference type="GO" id="GO:0004315">
    <property type="term" value="F:3-oxoacyl-[acyl-carrier-protein] synthase activity"/>
    <property type="evidence" value="ECO:0007669"/>
    <property type="project" value="InterPro"/>
</dbReference>
<dbReference type="Pfam" id="PF08545">
    <property type="entry name" value="ACP_syn_III"/>
    <property type="match status" value="1"/>
</dbReference>
<dbReference type="Proteomes" id="UP000253034">
    <property type="component" value="Unassembled WGS sequence"/>
</dbReference>
<feature type="domain" description="Beta-ketoacyl-[acyl-carrier-protein] synthase III C-terminal" evidence="3">
    <location>
        <begin position="213"/>
        <end position="302"/>
    </location>
</feature>